<dbReference type="AlphaFoldDB" id="A0A4R2BHK3"/>
<dbReference type="EMBL" id="SLVV01000004">
    <property type="protein sequence ID" value="TCN26326.1"/>
    <property type="molecule type" value="Genomic_DNA"/>
</dbReference>
<evidence type="ECO:0000313" key="1">
    <source>
        <dbReference type="EMBL" id="TCN26326.1"/>
    </source>
</evidence>
<comment type="caution">
    <text evidence="1">The sequence shown here is derived from an EMBL/GenBank/DDBJ whole genome shotgun (WGS) entry which is preliminary data.</text>
</comment>
<evidence type="ECO:0000313" key="2">
    <source>
        <dbReference type="Proteomes" id="UP000295689"/>
    </source>
</evidence>
<protein>
    <submittedName>
        <fullName evidence="1">Uncharacterized protein</fullName>
    </submittedName>
</protein>
<gene>
    <name evidence="1" type="ORF">EV146_104439</name>
</gene>
<reference evidence="1 2" key="1">
    <citation type="journal article" date="2015" name="Stand. Genomic Sci.">
        <title>Genomic Encyclopedia of Bacterial and Archaeal Type Strains, Phase III: the genomes of soil and plant-associated and newly described type strains.</title>
        <authorList>
            <person name="Whitman W.B."/>
            <person name="Woyke T."/>
            <person name="Klenk H.P."/>
            <person name="Zhou Y."/>
            <person name="Lilburn T.G."/>
            <person name="Beck B.J."/>
            <person name="De Vos P."/>
            <person name="Vandamme P."/>
            <person name="Eisen J.A."/>
            <person name="Garrity G."/>
            <person name="Hugenholtz P."/>
            <person name="Kyrpides N.C."/>
        </authorList>
    </citation>
    <scope>NUCLEOTIDE SEQUENCE [LARGE SCALE GENOMIC DNA]</scope>
    <source>
        <strain evidence="1 2">CV53</strain>
    </source>
</reference>
<keyword evidence="2" id="KW-1185">Reference proteome</keyword>
<sequence>MCALVKWVQEVLRIELWRGAGTVRLFVWQLIHSSREEGITVNGIKFKRGQSTRSNTNLPKDIGYREFRGEKRYLKSTINRWGEKLMKGVGTLSSLLNMTKYKQKDSLIFFLFSSRNGGRTKGKRE</sequence>
<accession>A0A4R2BHK3</accession>
<organism evidence="1 2">
    <name type="scientific">Mesobacillus foraminis</name>
    <dbReference type="NCBI Taxonomy" id="279826"/>
    <lineage>
        <taxon>Bacteria</taxon>
        <taxon>Bacillati</taxon>
        <taxon>Bacillota</taxon>
        <taxon>Bacilli</taxon>
        <taxon>Bacillales</taxon>
        <taxon>Bacillaceae</taxon>
        <taxon>Mesobacillus</taxon>
    </lineage>
</organism>
<dbReference type="Proteomes" id="UP000295689">
    <property type="component" value="Unassembled WGS sequence"/>
</dbReference>
<proteinExistence type="predicted"/>
<name>A0A4R2BHK3_9BACI</name>